<keyword evidence="10" id="KW-0732">Signal</keyword>
<accession>A0A239D944</accession>
<dbReference type="GO" id="GO:0015288">
    <property type="term" value="F:porin activity"/>
    <property type="evidence" value="ECO:0007669"/>
    <property type="project" value="UniProtKB-KW"/>
</dbReference>
<dbReference type="SUPFAM" id="SSF103647">
    <property type="entry name" value="TSP type-3 repeat"/>
    <property type="match status" value="1"/>
</dbReference>
<comment type="subcellular location">
    <subcellularLocation>
        <location evidence="1">Cell outer membrane</location>
        <topology evidence="1">Multi-pass membrane protein</topology>
    </subcellularLocation>
</comment>
<dbReference type="SUPFAM" id="SSF56925">
    <property type="entry name" value="OMPA-like"/>
    <property type="match status" value="1"/>
</dbReference>
<sequence length="427" mass="46728">MKKQLLLTLLVGIVISFNSFSQEENTATEALYNKWSIDISAGINKPVRPVVTGAFSDTPSPFSVNFGARYMFNTKAGLRVGLGYNSFNEGDADVEFESTLYTFSLEGVINLGNVLDFKEWTQDFSILAHGGMGYGRLTSKTPVDRSFGDADQVLSAIVGISPQVRLSDRVSLFGDVTAVGNIRQNLTFDGSVVNRTLRGFDGFYITGSLGIHIALGKNQVHADWYVEETIDTEKIDELEERLAKVETDLIDTDQDGVADYLDREKNTVSGVAVDTKGYAVDVNKNGIPDELEAGLAAQYAKKSDLKNISANSNDVIAKLLNDGYVNVYFQFNSTKPELYSLDAINYLIKYLSANPSKNAELIGYADEVGNATYNQQLSEKRAKRVFDILVASGIDANRLSITGAGEDTGVTSADARQLVRRVTFKLK</sequence>
<keyword evidence="13" id="KW-1185">Reference proteome</keyword>
<dbReference type="CDD" id="cd07185">
    <property type="entry name" value="OmpA_C-like"/>
    <property type="match status" value="1"/>
</dbReference>
<evidence type="ECO:0000256" key="4">
    <source>
        <dbReference type="ARBA" id="ARBA00022692"/>
    </source>
</evidence>
<dbReference type="InterPro" id="IPR028974">
    <property type="entry name" value="TSP_type-3_rpt"/>
</dbReference>
<reference evidence="12 13" key="1">
    <citation type="submission" date="2017-06" db="EMBL/GenBank/DDBJ databases">
        <authorList>
            <person name="Kim H.J."/>
            <person name="Triplett B.A."/>
        </authorList>
    </citation>
    <scope>NUCLEOTIDE SEQUENCE [LARGE SCALE GENOMIC DNA]</scope>
    <source>
        <strain evidence="12 13">DSM 25597</strain>
    </source>
</reference>
<keyword evidence="8" id="KW-0998">Cell outer membrane</keyword>
<gene>
    <name evidence="12" type="ORF">SAMN06265376_11052</name>
</gene>
<dbReference type="RefSeq" id="WP_089373676.1">
    <property type="nucleotide sequence ID" value="NZ_FZNY01000010.1"/>
</dbReference>
<dbReference type="InterPro" id="IPR006690">
    <property type="entry name" value="OMPA-like_CS"/>
</dbReference>
<evidence type="ECO:0000256" key="5">
    <source>
        <dbReference type="ARBA" id="ARBA00023065"/>
    </source>
</evidence>
<organism evidence="12 13">
    <name type="scientific">Dokdonia pacifica</name>
    <dbReference type="NCBI Taxonomy" id="1627892"/>
    <lineage>
        <taxon>Bacteria</taxon>
        <taxon>Pseudomonadati</taxon>
        <taxon>Bacteroidota</taxon>
        <taxon>Flavobacteriia</taxon>
        <taxon>Flavobacteriales</taxon>
        <taxon>Flavobacteriaceae</taxon>
        <taxon>Dokdonia</taxon>
    </lineage>
</organism>
<dbReference type="GO" id="GO:0046930">
    <property type="term" value="C:pore complex"/>
    <property type="evidence" value="ECO:0007669"/>
    <property type="project" value="UniProtKB-KW"/>
</dbReference>
<dbReference type="GO" id="GO:0005509">
    <property type="term" value="F:calcium ion binding"/>
    <property type="evidence" value="ECO:0007669"/>
    <property type="project" value="InterPro"/>
</dbReference>
<dbReference type="PANTHER" id="PTHR30329:SF21">
    <property type="entry name" value="LIPOPROTEIN YIAD-RELATED"/>
    <property type="match status" value="1"/>
</dbReference>
<evidence type="ECO:0000256" key="6">
    <source>
        <dbReference type="ARBA" id="ARBA00023114"/>
    </source>
</evidence>
<protein>
    <submittedName>
        <fullName evidence="12">OmpA-OmpF porin, OOP family</fullName>
    </submittedName>
</protein>
<evidence type="ECO:0000256" key="9">
    <source>
        <dbReference type="PROSITE-ProRule" id="PRU00473"/>
    </source>
</evidence>
<evidence type="ECO:0000256" key="8">
    <source>
        <dbReference type="ARBA" id="ARBA00023237"/>
    </source>
</evidence>
<dbReference type="InterPro" id="IPR006665">
    <property type="entry name" value="OmpA-like"/>
</dbReference>
<dbReference type="InterPro" id="IPR050330">
    <property type="entry name" value="Bact_OuterMem_StrucFunc"/>
</dbReference>
<proteinExistence type="predicted"/>
<dbReference type="Pfam" id="PF00691">
    <property type="entry name" value="OmpA"/>
    <property type="match status" value="1"/>
</dbReference>
<dbReference type="PROSITE" id="PS51123">
    <property type="entry name" value="OMPA_2"/>
    <property type="match status" value="1"/>
</dbReference>
<dbReference type="InterPro" id="IPR011250">
    <property type="entry name" value="OMP/PagP_B-barrel"/>
</dbReference>
<keyword evidence="4" id="KW-0812">Transmembrane</keyword>
<dbReference type="GO" id="GO:0009279">
    <property type="term" value="C:cell outer membrane"/>
    <property type="evidence" value="ECO:0007669"/>
    <property type="project" value="UniProtKB-SubCell"/>
</dbReference>
<dbReference type="Gene3D" id="3.30.1330.60">
    <property type="entry name" value="OmpA-like domain"/>
    <property type="match status" value="1"/>
</dbReference>
<keyword evidence="7 9" id="KW-0472">Membrane</keyword>
<dbReference type="EMBL" id="FZNY01000010">
    <property type="protein sequence ID" value="SNS28829.1"/>
    <property type="molecule type" value="Genomic_DNA"/>
</dbReference>
<keyword evidence="2" id="KW-0813">Transport</keyword>
<name>A0A239D944_9FLAO</name>
<dbReference type="AlphaFoldDB" id="A0A239D944"/>
<evidence type="ECO:0000256" key="10">
    <source>
        <dbReference type="SAM" id="SignalP"/>
    </source>
</evidence>
<dbReference type="InterPro" id="IPR036737">
    <property type="entry name" value="OmpA-like_sf"/>
</dbReference>
<feature type="chain" id="PRO_5012014638" evidence="10">
    <location>
        <begin position="22"/>
        <end position="427"/>
    </location>
</feature>
<dbReference type="PRINTS" id="PR01021">
    <property type="entry name" value="OMPADOMAIN"/>
</dbReference>
<dbReference type="PANTHER" id="PTHR30329">
    <property type="entry name" value="STATOR ELEMENT OF FLAGELLAR MOTOR COMPLEX"/>
    <property type="match status" value="1"/>
</dbReference>
<dbReference type="OrthoDB" id="1522982at2"/>
<keyword evidence="6" id="KW-0626">Porin</keyword>
<evidence type="ECO:0000313" key="13">
    <source>
        <dbReference type="Proteomes" id="UP000198379"/>
    </source>
</evidence>
<dbReference type="PROSITE" id="PS01068">
    <property type="entry name" value="OMPA_1"/>
    <property type="match status" value="1"/>
</dbReference>
<evidence type="ECO:0000256" key="2">
    <source>
        <dbReference type="ARBA" id="ARBA00022448"/>
    </source>
</evidence>
<dbReference type="InterPro" id="IPR006664">
    <property type="entry name" value="OMP_bac"/>
</dbReference>
<evidence type="ECO:0000256" key="7">
    <source>
        <dbReference type="ARBA" id="ARBA00023136"/>
    </source>
</evidence>
<dbReference type="GO" id="GO:0006811">
    <property type="term" value="P:monoatomic ion transport"/>
    <property type="evidence" value="ECO:0007669"/>
    <property type="project" value="UniProtKB-KW"/>
</dbReference>
<keyword evidence="5" id="KW-0406">Ion transport</keyword>
<dbReference type="SUPFAM" id="SSF103088">
    <property type="entry name" value="OmpA-like"/>
    <property type="match status" value="1"/>
</dbReference>
<evidence type="ECO:0000256" key="3">
    <source>
        <dbReference type="ARBA" id="ARBA00022452"/>
    </source>
</evidence>
<keyword evidence="3" id="KW-1134">Transmembrane beta strand</keyword>
<evidence type="ECO:0000313" key="12">
    <source>
        <dbReference type="EMBL" id="SNS28829.1"/>
    </source>
</evidence>
<dbReference type="Proteomes" id="UP000198379">
    <property type="component" value="Unassembled WGS sequence"/>
</dbReference>
<evidence type="ECO:0000259" key="11">
    <source>
        <dbReference type="PROSITE" id="PS51123"/>
    </source>
</evidence>
<evidence type="ECO:0000256" key="1">
    <source>
        <dbReference type="ARBA" id="ARBA00004571"/>
    </source>
</evidence>
<feature type="domain" description="OmpA-like" evidence="11">
    <location>
        <begin position="316"/>
        <end position="427"/>
    </location>
</feature>
<feature type="signal peptide" evidence="10">
    <location>
        <begin position="1"/>
        <end position="21"/>
    </location>
</feature>